<evidence type="ECO:0000313" key="4">
    <source>
        <dbReference type="Proteomes" id="UP001213979"/>
    </source>
</evidence>
<keyword evidence="1" id="KW-1133">Transmembrane helix</keyword>
<keyword evidence="4" id="KW-1185">Reference proteome</keyword>
<gene>
    <name evidence="3" type="ORF">PNH38_09380</name>
</gene>
<evidence type="ECO:0000259" key="2">
    <source>
        <dbReference type="Pfam" id="PF14317"/>
    </source>
</evidence>
<dbReference type="EMBL" id="JAQOTG010000007">
    <property type="protein sequence ID" value="MDE8564098.1"/>
    <property type="molecule type" value="Genomic_DNA"/>
</dbReference>
<dbReference type="InterPro" id="IPR025588">
    <property type="entry name" value="YcxB-like_C"/>
</dbReference>
<dbReference type="Proteomes" id="UP001213979">
    <property type="component" value="Unassembled WGS sequence"/>
</dbReference>
<evidence type="ECO:0000256" key="1">
    <source>
        <dbReference type="SAM" id="Phobius"/>
    </source>
</evidence>
<feature type="transmembrane region" description="Helical" evidence="1">
    <location>
        <begin position="55"/>
        <end position="78"/>
    </location>
</feature>
<proteinExistence type="predicted"/>
<name>A0ABT5W442_9BACL</name>
<comment type="caution">
    <text evidence="3">The sequence shown here is derived from an EMBL/GenBank/DDBJ whole genome shotgun (WGS) entry which is preliminary data.</text>
</comment>
<protein>
    <submittedName>
        <fullName evidence="3">YcxB family protein</fullName>
    </submittedName>
</protein>
<sequence length="176" mass="20510">MEIRYRLTEEDYVQFNLFHIKHSKAARRTLAIQRVIPPVLFLLVAWVFAEIGHTSFLGLLITFSIVAVLWVIFYPSYFDRAIIRSAKRMMKDGNNEGLLGEHHLVMTEEGIVDSTSYGETKVSWGGIKAFKEDRHSFYLYNSAVSAYIIPKRELKNIEEIRSYLHTKLKHIESENK</sequence>
<dbReference type="Pfam" id="PF14317">
    <property type="entry name" value="YcxB"/>
    <property type="match status" value="1"/>
</dbReference>
<organism evidence="3 4">
    <name type="scientific">Anoxybacteroides rupiense</name>
    <dbReference type="NCBI Taxonomy" id="311460"/>
    <lineage>
        <taxon>Bacteria</taxon>
        <taxon>Bacillati</taxon>
        <taxon>Bacillota</taxon>
        <taxon>Bacilli</taxon>
        <taxon>Bacillales</taxon>
        <taxon>Anoxybacillaceae</taxon>
        <taxon>Anoxybacteroides</taxon>
    </lineage>
</organism>
<feature type="transmembrane region" description="Helical" evidence="1">
    <location>
        <begin position="31"/>
        <end position="49"/>
    </location>
</feature>
<reference evidence="3 4" key="1">
    <citation type="submission" date="2023-01" db="EMBL/GenBank/DDBJ databases">
        <title>Genome-based reclassification of Anoxybacillus geothermalis as a later heterotypic synonym of Anoxybacillus rupiensis.</title>
        <authorList>
            <person name="Inan Bektas K."/>
            <person name="Canakci S."/>
            <person name="Belduz A.A."/>
            <person name="Guler H.H."/>
        </authorList>
    </citation>
    <scope>NUCLEOTIDE SEQUENCE [LARGE SCALE GENOMIC DNA]</scope>
    <source>
        <strain evidence="3 4">DSM 17127</strain>
    </source>
</reference>
<feature type="domain" description="YcxB-like C-terminal" evidence="2">
    <location>
        <begin position="107"/>
        <end position="161"/>
    </location>
</feature>
<accession>A0ABT5W442</accession>
<dbReference type="RefSeq" id="WP_275191899.1">
    <property type="nucleotide sequence ID" value="NZ_JAQOTG010000007.1"/>
</dbReference>
<keyword evidence="1" id="KW-0472">Membrane</keyword>
<keyword evidence="1" id="KW-0812">Transmembrane</keyword>
<evidence type="ECO:0000313" key="3">
    <source>
        <dbReference type="EMBL" id="MDE8564098.1"/>
    </source>
</evidence>